<name>A0A9Q3I7H3_9BASI</name>
<organism evidence="1 2">
    <name type="scientific">Austropuccinia psidii MF-1</name>
    <dbReference type="NCBI Taxonomy" id="1389203"/>
    <lineage>
        <taxon>Eukaryota</taxon>
        <taxon>Fungi</taxon>
        <taxon>Dikarya</taxon>
        <taxon>Basidiomycota</taxon>
        <taxon>Pucciniomycotina</taxon>
        <taxon>Pucciniomycetes</taxon>
        <taxon>Pucciniales</taxon>
        <taxon>Sphaerophragmiaceae</taxon>
        <taxon>Austropuccinia</taxon>
    </lineage>
</organism>
<dbReference type="OrthoDB" id="775972at2759"/>
<sequence>MSFRVITHWTSVKSLLNIKIPNSDMLRWKIAIQEYSGNMTIVQKDGNIHKSSDGLSRWPLPNNIYNPSYAPEEASTQIPIQGISATDLNNTFFEEVR</sequence>
<evidence type="ECO:0000313" key="2">
    <source>
        <dbReference type="Proteomes" id="UP000765509"/>
    </source>
</evidence>
<proteinExistence type="predicted"/>
<protein>
    <submittedName>
        <fullName evidence="1">Uncharacterized protein</fullName>
    </submittedName>
</protein>
<gene>
    <name evidence="1" type="ORF">O181_072526</name>
</gene>
<keyword evidence="2" id="KW-1185">Reference proteome</keyword>
<dbReference type="AlphaFoldDB" id="A0A9Q3I7H3"/>
<dbReference type="EMBL" id="AVOT02038038">
    <property type="protein sequence ID" value="MBW0532811.1"/>
    <property type="molecule type" value="Genomic_DNA"/>
</dbReference>
<accession>A0A9Q3I7H3</accession>
<comment type="caution">
    <text evidence="1">The sequence shown here is derived from an EMBL/GenBank/DDBJ whole genome shotgun (WGS) entry which is preliminary data.</text>
</comment>
<evidence type="ECO:0000313" key="1">
    <source>
        <dbReference type="EMBL" id="MBW0532811.1"/>
    </source>
</evidence>
<reference evidence="1" key="1">
    <citation type="submission" date="2021-03" db="EMBL/GenBank/DDBJ databases">
        <title>Draft genome sequence of rust myrtle Austropuccinia psidii MF-1, a brazilian biotype.</title>
        <authorList>
            <person name="Quecine M.C."/>
            <person name="Pachon D.M.R."/>
            <person name="Bonatelli M.L."/>
            <person name="Correr F.H."/>
            <person name="Franceschini L.M."/>
            <person name="Leite T.F."/>
            <person name="Margarido G.R.A."/>
            <person name="Almeida C.A."/>
            <person name="Ferrarezi J.A."/>
            <person name="Labate C.A."/>
        </authorList>
    </citation>
    <scope>NUCLEOTIDE SEQUENCE</scope>
    <source>
        <strain evidence="1">MF-1</strain>
    </source>
</reference>
<dbReference type="Proteomes" id="UP000765509">
    <property type="component" value="Unassembled WGS sequence"/>
</dbReference>